<evidence type="ECO:0000313" key="14">
    <source>
        <dbReference type="Proteomes" id="UP001497516"/>
    </source>
</evidence>
<keyword evidence="6" id="KW-0029">Amino-acid transport</keyword>
<dbReference type="EMBL" id="OZ034814">
    <property type="protein sequence ID" value="CAL1361391.1"/>
    <property type="molecule type" value="Genomic_DNA"/>
</dbReference>
<evidence type="ECO:0000256" key="1">
    <source>
        <dbReference type="ARBA" id="ARBA00004127"/>
    </source>
</evidence>
<keyword evidence="8 11" id="KW-0472">Membrane</keyword>
<organism evidence="13 14">
    <name type="scientific">Linum trigynum</name>
    <dbReference type="NCBI Taxonomy" id="586398"/>
    <lineage>
        <taxon>Eukaryota</taxon>
        <taxon>Viridiplantae</taxon>
        <taxon>Streptophyta</taxon>
        <taxon>Embryophyta</taxon>
        <taxon>Tracheophyta</taxon>
        <taxon>Spermatophyta</taxon>
        <taxon>Magnoliopsida</taxon>
        <taxon>eudicotyledons</taxon>
        <taxon>Gunneridae</taxon>
        <taxon>Pentapetalae</taxon>
        <taxon>rosids</taxon>
        <taxon>fabids</taxon>
        <taxon>Malpighiales</taxon>
        <taxon>Linaceae</taxon>
        <taxon>Linum</taxon>
    </lineage>
</organism>
<keyword evidence="7 11" id="KW-1133">Transmembrane helix</keyword>
<evidence type="ECO:0000256" key="7">
    <source>
        <dbReference type="ARBA" id="ARBA00022989"/>
    </source>
</evidence>
<keyword evidence="5" id="KW-0769">Symport</keyword>
<evidence type="ECO:0000259" key="12">
    <source>
        <dbReference type="Pfam" id="PF01490"/>
    </source>
</evidence>
<dbReference type="Pfam" id="PF01490">
    <property type="entry name" value="Aa_trans"/>
    <property type="match status" value="1"/>
</dbReference>
<dbReference type="InterPro" id="IPR013057">
    <property type="entry name" value="AA_transpt_TM"/>
</dbReference>
<evidence type="ECO:0000256" key="4">
    <source>
        <dbReference type="ARBA" id="ARBA00022692"/>
    </source>
</evidence>
<dbReference type="AlphaFoldDB" id="A0AAV2CZ76"/>
<feature type="domain" description="Amino acid transporter transmembrane" evidence="12">
    <location>
        <begin position="25"/>
        <end position="79"/>
    </location>
</feature>
<evidence type="ECO:0000256" key="8">
    <source>
        <dbReference type="ARBA" id="ARBA00023136"/>
    </source>
</evidence>
<proteinExistence type="inferred from homology"/>
<evidence type="ECO:0000256" key="6">
    <source>
        <dbReference type="ARBA" id="ARBA00022970"/>
    </source>
</evidence>
<comment type="function">
    <text evidence="10">Carrier protein involved in proton-driven auxin influx. Mediates the formation of auxin gradient from developing leaves (site of auxin biosynthesis) to tips by contributing to the loading of auxin in vascular tissues and facilitating acropetal (base to tip) auxin transport within inner tissues of the root apex, and basipetal (tip to base) auxin transport within outer tissues of the root apex. May be involved in lateral roots and nodules formation.</text>
</comment>
<dbReference type="Proteomes" id="UP001497516">
    <property type="component" value="Chromosome 10"/>
</dbReference>
<evidence type="ECO:0000313" key="13">
    <source>
        <dbReference type="EMBL" id="CAL1361391.1"/>
    </source>
</evidence>
<dbReference type="PANTHER" id="PTHR48017">
    <property type="entry name" value="OS05G0424000 PROTEIN-RELATED"/>
    <property type="match status" value="1"/>
</dbReference>
<evidence type="ECO:0000256" key="3">
    <source>
        <dbReference type="ARBA" id="ARBA00022448"/>
    </source>
</evidence>
<reference evidence="13 14" key="1">
    <citation type="submission" date="2024-04" db="EMBL/GenBank/DDBJ databases">
        <authorList>
            <person name="Fracassetti M."/>
        </authorList>
    </citation>
    <scope>NUCLEOTIDE SEQUENCE [LARGE SCALE GENOMIC DNA]</scope>
</reference>
<keyword evidence="3" id="KW-0813">Transport</keyword>
<protein>
    <recommendedName>
        <fullName evidence="12">Amino acid transporter transmembrane domain-containing protein</fullName>
    </recommendedName>
</protein>
<gene>
    <name evidence="13" type="ORF">LTRI10_LOCUS8769</name>
</gene>
<evidence type="ECO:0000256" key="2">
    <source>
        <dbReference type="ARBA" id="ARBA00005590"/>
    </source>
</evidence>
<keyword evidence="14" id="KW-1185">Reference proteome</keyword>
<comment type="subcellular location">
    <subcellularLocation>
        <location evidence="1">Endomembrane system</location>
        <topology evidence="1">Multi-pass membrane protein</topology>
    </subcellularLocation>
</comment>
<keyword evidence="4 11" id="KW-0812">Transmembrane</keyword>
<dbReference type="GO" id="GO:0015293">
    <property type="term" value="F:symporter activity"/>
    <property type="evidence" value="ECO:0007669"/>
    <property type="project" value="UniProtKB-KW"/>
</dbReference>
<comment type="similarity">
    <text evidence="2">Belongs to the amino acid/polyamine transporter 2 family. Amino acid/auxin permease (AAAP) (TC 2.A.18.1) subfamily.</text>
</comment>
<feature type="transmembrane region" description="Helical" evidence="11">
    <location>
        <begin position="61"/>
        <end position="86"/>
    </location>
</feature>
<name>A0AAV2CZ76_9ROSI</name>
<evidence type="ECO:0000256" key="5">
    <source>
        <dbReference type="ARBA" id="ARBA00022847"/>
    </source>
</evidence>
<evidence type="ECO:0000256" key="10">
    <source>
        <dbReference type="ARBA" id="ARBA00045588"/>
    </source>
</evidence>
<accession>A0AAV2CZ76</accession>
<evidence type="ECO:0000256" key="11">
    <source>
        <dbReference type="SAM" id="Phobius"/>
    </source>
</evidence>
<keyword evidence="9" id="KW-0927">Auxin signaling pathway</keyword>
<sequence length="95" mass="10860">MKFSFIWFDNSHGNHLNTPRSNCFHKEGHMADKCHVSNTPYMVIFWCIQLVLSQIPNFHKLSWLSIVAVVMSFAYSFIGLGLSVAVESRLPCKTP</sequence>
<evidence type="ECO:0000256" key="9">
    <source>
        <dbReference type="ARBA" id="ARBA00023294"/>
    </source>
</evidence>
<dbReference type="GO" id="GO:0009734">
    <property type="term" value="P:auxin-activated signaling pathway"/>
    <property type="evidence" value="ECO:0007669"/>
    <property type="project" value="UniProtKB-KW"/>
</dbReference>
<dbReference type="GO" id="GO:0006865">
    <property type="term" value="P:amino acid transport"/>
    <property type="evidence" value="ECO:0007669"/>
    <property type="project" value="UniProtKB-KW"/>
</dbReference>
<dbReference type="GO" id="GO:0012505">
    <property type="term" value="C:endomembrane system"/>
    <property type="evidence" value="ECO:0007669"/>
    <property type="project" value="UniProtKB-SubCell"/>
</dbReference>